<evidence type="ECO:0000256" key="1">
    <source>
        <dbReference type="SAM" id="MobiDB-lite"/>
    </source>
</evidence>
<feature type="region of interest" description="Disordered" evidence="1">
    <location>
        <begin position="196"/>
        <end position="220"/>
    </location>
</feature>
<dbReference type="Proteomes" id="UP001182556">
    <property type="component" value="Unassembled WGS sequence"/>
</dbReference>
<feature type="domain" description="F-box" evidence="2">
    <location>
        <begin position="49"/>
        <end position="95"/>
    </location>
</feature>
<evidence type="ECO:0000259" key="2">
    <source>
        <dbReference type="PROSITE" id="PS50181"/>
    </source>
</evidence>
<proteinExistence type="predicted"/>
<evidence type="ECO:0000313" key="4">
    <source>
        <dbReference type="Proteomes" id="UP001182556"/>
    </source>
</evidence>
<organism evidence="3 4">
    <name type="scientific">Papiliotrema laurentii</name>
    <name type="common">Cryptococcus laurentii</name>
    <dbReference type="NCBI Taxonomy" id="5418"/>
    <lineage>
        <taxon>Eukaryota</taxon>
        <taxon>Fungi</taxon>
        <taxon>Dikarya</taxon>
        <taxon>Basidiomycota</taxon>
        <taxon>Agaricomycotina</taxon>
        <taxon>Tremellomycetes</taxon>
        <taxon>Tremellales</taxon>
        <taxon>Rhynchogastremaceae</taxon>
        <taxon>Papiliotrema</taxon>
    </lineage>
</organism>
<dbReference type="InterPro" id="IPR001810">
    <property type="entry name" value="F-box_dom"/>
</dbReference>
<evidence type="ECO:0000313" key="3">
    <source>
        <dbReference type="EMBL" id="KAK1923640.1"/>
    </source>
</evidence>
<gene>
    <name evidence="3" type="ORF">DB88DRAFT_491931</name>
</gene>
<protein>
    <recommendedName>
        <fullName evidence="2">F-box domain-containing protein</fullName>
    </recommendedName>
</protein>
<accession>A0AAD9D068</accession>
<dbReference type="PROSITE" id="PS50181">
    <property type="entry name" value="FBOX"/>
    <property type="match status" value="1"/>
</dbReference>
<name>A0AAD9D068_PAPLA</name>
<keyword evidence="4" id="KW-1185">Reference proteome</keyword>
<dbReference type="SUPFAM" id="SSF81383">
    <property type="entry name" value="F-box domain"/>
    <property type="match status" value="1"/>
</dbReference>
<reference evidence="3" key="1">
    <citation type="submission" date="2023-02" db="EMBL/GenBank/DDBJ databases">
        <title>Identification and recombinant expression of a fungal hydrolase from Papiliotrema laurentii that hydrolyzes apple cutin and clears colloidal polyester polyurethane.</title>
        <authorList>
            <consortium name="DOE Joint Genome Institute"/>
            <person name="Roman V.A."/>
            <person name="Bojanowski C."/>
            <person name="Crable B.R."/>
            <person name="Wagner D.N."/>
            <person name="Hung C.S."/>
            <person name="Nadeau L.J."/>
            <person name="Schratz L."/>
            <person name="Haridas S."/>
            <person name="Pangilinan J."/>
            <person name="Lipzen A."/>
            <person name="Na H."/>
            <person name="Yan M."/>
            <person name="Ng V."/>
            <person name="Grigoriev I.V."/>
            <person name="Spatafora J.W."/>
            <person name="Barlow D."/>
            <person name="Biffinger J."/>
            <person name="Kelley-Loughnane N."/>
            <person name="Varaljay V.A."/>
            <person name="Crookes-Goodson W.J."/>
        </authorList>
    </citation>
    <scope>NUCLEOTIDE SEQUENCE</scope>
    <source>
        <strain evidence="3">5307AH</strain>
    </source>
</reference>
<dbReference type="InterPro" id="IPR036047">
    <property type="entry name" value="F-box-like_dom_sf"/>
</dbReference>
<feature type="compositionally biased region" description="Low complexity" evidence="1">
    <location>
        <begin position="603"/>
        <end position="616"/>
    </location>
</feature>
<dbReference type="EMBL" id="JAODAN010000006">
    <property type="protein sequence ID" value="KAK1923640.1"/>
    <property type="molecule type" value="Genomic_DNA"/>
</dbReference>
<dbReference type="CDD" id="cd09917">
    <property type="entry name" value="F-box_SF"/>
    <property type="match status" value="1"/>
</dbReference>
<comment type="caution">
    <text evidence="3">The sequence shown here is derived from an EMBL/GenBank/DDBJ whole genome shotgun (WGS) entry which is preliminary data.</text>
</comment>
<dbReference type="AlphaFoldDB" id="A0AAD9D068"/>
<sequence length="710" mass="79260">MFDALRRRSIAARSATTGMTQPEETLAALAALPPPGGLKPYDKPCADGKCYLSFLPGEVLTRIFLNLDRASLTKCYRLCKDLNEFLTTNSAISLHHTLLSNSLLLNPNALTPPADADLAPPSKAELLGTLRERLTRFRNFKPKRSYDVEFKEDEGSLYEYLEGVLMRGIKPLRVGQRYVARELAIYDLRQLGEWEDEPDVQGDSSGIGGGTSGGAQMEEDDGEVVVGEEQIAQDIRRAKKFDFDICEFAVDPGQNLLVIVEIRRDAQRRGYTMHFHLLSLETFEPHPLARKKVLEWPETLVVPRIELSFQICDEGLFVIKHNTPDGPADLLCGWQWTTGRLGVTLHASHTVAFQSFVLISPSSFVVTTLVTHLDPHSENLGDLDNPIDLSWTNHLQLYAFPPFSSVALPANPTVPMPPPHTATHVATIDLPTFHVDIFNTIPPPRITIRTDPPPRHTFPTHPRNSSAQFVPSPESGVVILEFHCHLPRVPNPHYAMCLHKSTLAQYLPAPTSSLLFQAFPRPAPVVSWPTLAPYVRMFGPDLVPSSWVCYVYQNRYITHRLDFDLELQYLRLYDFDPIRLRKEICDRKYGNLPVGSAEDDITSKSSTASPTGSTTPAKRRRGGSSGDEDVKVDGDRDGIVLVTEETVVPSNTLLPQGLRTGSKMPYMYVEKRTSGSNSLIDAERVVIVHVSRVVWSETGMAWNGIRARRC</sequence>
<feature type="region of interest" description="Disordered" evidence="1">
    <location>
        <begin position="596"/>
        <end position="633"/>
    </location>
</feature>